<dbReference type="Proteomes" id="UP000296144">
    <property type="component" value="Plasmid pSOE2"/>
</dbReference>
<sequence length="49" mass="5980">MYKLQKNNYIDDNRLIGDLFKQYVMKLYGPVRIRQKIKQKGFKNSDIEQ</sequence>
<keyword evidence="1" id="KW-0614">Plasmid</keyword>
<dbReference type="InterPro" id="IPR036388">
    <property type="entry name" value="WH-like_DNA-bd_sf"/>
</dbReference>
<name>A0A2P5SV90_9GAMM</name>
<organism evidence="1 2">
    <name type="scientific">Candidatus Pantoea edessiphila</name>
    <dbReference type="NCBI Taxonomy" id="2044610"/>
    <lineage>
        <taxon>Bacteria</taxon>
        <taxon>Pseudomonadati</taxon>
        <taxon>Pseudomonadota</taxon>
        <taxon>Gammaproteobacteria</taxon>
        <taxon>Enterobacterales</taxon>
        <taxon>Erwiniaceae</taxon>
        <taxon>Pantoea</taxon>
    </lineage>
</organism>
<protein>
    <submittedName>
        <fullName evidence="1">Uncharacterized protein</fullName>
    </submittedName>
</protein>
<dbReference type="Gene3D" id="1.10.10.10">
    <property type="entry name" value="Winged helix-like DNA-binding domain superfamily/Winged helix DNA-binding domain"/>
    <property type="match status" value="1"/>
</dbReference>
<proteinExistence type="predicted"/>
<accession>A0A2P5SV90</accession>
<evidence type="ECO:0000313" key="2">
    <source>
        <dbReference type="Proteomes" id="UP000296144"/>
    </source>
</evidence>
<geneLocation type="plasmid" evidence="2">
    <name>psoe2</name>
</geneLocation>
<evidence type="ECO:0000313" key="1">
    <source>
        <dbReference type="EMBL" id="PPI86259.1"/>
    </source>
</evidence>
<dbReference type="OrthoDB" id="7066780at2"/>
<comment type="caution">
    <text evidence="1">The sequence shown here is derived from an EMBL/GenBank/DDBJ whole genome shotgun (WGS) entry which is preliminary data.</text>
</comment>
<reference evidence="1 2" key="1">
    <citation type="journal article" date="2018" name="Genome Biol. Evol.">
        <title>Cladogenesis and Genomic Streamlining in Extracellular Endosymbionts of Tropical Stink Bugs.</title>
        <authorList>
            <person name="Otero-Bravo A."/>
            <person name="Goffredi S."/>
            <person name="Sabree Z.L."/>
        </authorList>
    </citation>
    <scope>NUCLEOTIDE SEQUENCE [LARGE SCALE GENOMIC DNA]</scope>
    <source>
        <strain evidence="1 2">SoEL</strain>
        <plasmid evidence="1">pSOE2</plasmid>
    </source>
</reference>
<dbReference type="AlphaFoldDB" id="A0A2P5SV90"/>
<keyword evidence="2" id="KW-1185">Reference proteome</keyword>
<dbReference type="EMBL" id="PDKU01000010">
    <property type="protein sequence ID" value="PPI86259.1"/>
    <property type="molecule type" value="Genomic_DNA"/>
</dbReference>
<gene>
    <name evidence="1" type="ORF">CRV10_03675</name>
</gene>